<name>A0A1Z4LU96_9CYAN</name>
<sequence>MSFLKFSDEEITQHGKELYQERQSAVGSGGLVKDLPCMGIIGTIIYLCPKNNIFYVRSGHAALTVRRSMRNAGVIA</sequence>
<evidence type="ECO:0000313" key="1">
    <source>
        <dbReference type="EMBL" id="BAY84731.1"/>
    </source>
</evidence>
<gene>
    <name evidence="1" type="ORF">NIES267_42270</name>
</gene>
<keyword evidence="2" id="KW-1185">Reference proteome</keyword>
<protein>
    <submittedName>
        <fullName evidence="1">Uncharacterized protein</fullName>
    </submittedName>
</protein>
<evidence type="ECO:0000313" key="2">
    <source>
        <dbReference type="Proteomes" id="UP000218418"/>
    </source>
</evidence>
<proteinExistence type="predicted"/>
<organism evidence="1 2">
    <name type="scientific">Calothrix parasitica NIES-267</name>
    <dbReference type="NCBI Taxonomy" id="1973488"/>
    <lineage>
        <taxon>Bacteria</taxon>
        <taxon>Bacillati</taxon>
        <taxon>Cyanobacteriota</taxon>
        <taxon>Cyanophyceae</taxon>
        <taxon>Nostocales</taxon>
        <taxon>Calotrichaceae</taxon>
        <taxon>Calothrix</taxon>
    </lineage>
</organism>
<dbReference type="Proteomes" id="UP000218418">
    <property type="component" value="Chromosome"/>
</dbReference>
<reference evidence="1 2" key="1">
    <citation type="submission" date="2017-06" db="EMBL/GenBank/DDBJ databases">
        <title>Genome sequencing of cyanobaciteial culture collection at National Institute for Environmental Studies (NIES).</title>
        <authorList>
            <person name="Hirose Y."/>
            <person name="Shimura Y."/>
            <person name="Fujisawa T."/>
            <person name="Nakamura Y."/>
            <person name="Kawachi M."/>
        </authorList>
    </citation>
    <scope>NUCLEOTIDE SEQUENCE [LARGE SCALE GENOMIC DNA]</scope>
    <source>
        <strain evidence="1 2">NIES-267</strain>
    </source>
</reference>
<accession>A0A1Z4LU96</accession>
<dbReference type="AlphaFoldDB" id="A0A1Z4LU96"/>
<dbReference type="EMBL" id="AP018227">
    <property type="protein sequence ID" value="BAY84731.1"/>
    <property type="molecule type" value="Genomic_DNA"/>
</dbReference>